<dbReference type="InterPro" id="IPR008972">
    <property type="entry name" value="Cupredoxin"/>
</dbReference>
<dbReference type="Pfam" id="PF02790">
    <property type="entry name" value="COX2_TM"/>
    <property type="match status" value="1"/>
</dbReference>
<evidence type="ECO:0000256" key="5">
    <source>
        <dbReference type="ARBA" id="ARBA00015946"/>
    </source>
</evidence>
<keyword evidence="6" id="KW-0813">Transport</keyword>
<keyword evidence="13 20" id="KW-1133">Transmembrane helix</keyword>
<evidence type="ECO:0000259" key="21">
    <source>
        <dbReference type="PROSITE" id="PS50857"/>
    </source>
</evidence>
<feature type="transmembrane region" description="Helical" evidence="20">
    <location>
        <begin position="140"/>
        <end position="160"/>
    </location>
</feature>
<evidence type="ECO:0000256" key="17">
    <source>
        <dbReference type="ARBA" id="ARBA00031389"/>
    </source>
</evidence>
<dbReference type="InterPro" id="IPR011759">
    <property type="entry name" value="Cyt_c_oxidase_su2_TM_dom"/>
</dbReference>
<dbReference type="InterPro" id="IPR045083">
    <property type="entry name" value="ATP_synth_F0_asu_bact/mt"/>
</dbReference>
<feature type="domain" description="Cytochrome oxidase subunit II copper A binding" evidence="21">
    <location>
        <begin position="18"/>
        <end position="135"/>
    </location>
</feature>
<dbReference type="InterPro" id="IPR000568">
    <property type="entry name" value="ATP_synth_F0_asu"/>
</dbReference>
<evidence type="ECO:0000256" key="18">
    <source>
        <dbReference type="ARBA" id="ARBA00032954"/>
    </source>
</evidence>
<dbReference type="Proteomes" id="UP000747542">
    <property type="component" value="Unassembled WGS sequence"/>
</dbReference>
<feature type="non-terminal residue" evidence="23">
    <location>
        <position position="1"/>
    </location>
</feature>
<evidence type="ECO:0000313" key="24">
    <source>
        <dbReference type="Proteomes" id="UP000747542"/>
    </source>
</evidence>
<keyword evidence="8" id="KW-0679">Respiratory chain</keyword>
<keyword evidence="9 20" id="KW-0812">Transmembrane</keyword>
<dbReference type="PANTHER" id="PTHR11410">
    <property type="entry name" value="ATP SYNTHASE SUBUNIT A"/>
    <property type="match status" value="1"/>
</dbReference>
<evidence type="ECO:0000256" key="4">
    <source>
        <dbReference type="ARBA" id="ARBA00007866"/>
    </source>
</evidence>
<evidence type="ECO:0000256" key="7">
    <source>
        <dbReference type="ARBA" id="ARBA00022547"/>
    </source>
</evidence>
<evidence type="ECO:0000256" key="14">
    <source>
        <dbReference type="ARBA" id="ARBA00023065"/>
    </source>
</evidence>
<gene>
    <name evidence="23" type="primary">ATPase6-L3</name>
    <name evidence="23" type="ORF">Hamer_G004772</name>
</gene>
<keyword evidence="16" id="KW-0066">ATP synthesis</keyword>
<comment type="caution">
    <text evidence="23">The sequence shown here is derived from an EMBL/GenBank/DDBJ whole genome shotgun (WGS) entry which is preliminary data.</text>
</comment>
<name>A0A8J5MV12_HOMAM</name>
<organism evidence="23 24">
    <name type="scientific">Homarus americanus</name>
    <name type="common">American lobster</name>
    <dbReference type="NCBI Taxonomy" id="6706"/>
    <lineage>
        <taxon>Eukaryota</taxon>
        <taxon>Metazoa</taxon>
        <taxon>Ecdysozoa</taxon>
        <taxon>Arthropoda</taxon>
        <taxon>Crustacea</taxon>
        <taxon>Multicrustacea</taxon>
        <taxon>Malacostraca</taxon>
        <taxon>Eumalacostraca</taxon>
        <taxon>Eucarida</taxon>
        <taxon>Decapoda</taxon>
        <taxon>Pleocyemata</taxon>
        <taxon>Astacidea</taxon>
        <taxon>Nephropoidea</taxon>
        <taxon>Nephropidae</taxon>
        <taxon>Homarus</taxon>
    </lineage>
</organism>
<dbReference type="PANTHER" id="PTHR11410:SF0">
    <property type="entry name" value="ATP SYNTHASE SUBUNIT A"/>
    <property type="match status" value="1"/>
</dbReference>
<dbReference type="PROSITE" id="PS50999">
    <property type="entry name" value="COX2_TM"/>
    <property type="match status" value="1"/>
</dbReference>
<dbReference type="InterPro" id="IPR036257">
    <property type="entry name" value="Cyt_c_oxidase_su2_TM_sf"/>
</dbReference>
<proteinExistence type="inferred from homology"/>
<dbReference type="Pfam" id="PF00119">
    <property type="entry name" value="ATP-synt_A"/>
    <property type="match status" value="1"/>
</dbReference>
<evidence type="ECO:0000256" key="19">
    <source>
        <dbReference type="ARBA" id="ARBA00049512"/>
    </source>
</evidence>
<sequence length="489" mass="56215">MSASPLIEQLIFFHDHTMVVLILITTFVGYIIAAIFPNAFVNRFLLENQTIEMKLITLESLLKQLDTDDIEALGVKADAIPGRLNQIRFMVNRPGLFFGQYSEICGANHRFIPIVVESVFIIFNNTLGLLPYVFTRSRHLAITLTLALPLWLTFILFGWINHTQHMLAHIVPQGTPGLLIPFIVLVETLRNIIRPGTLAVRLAANIIAGHLLLTLLGNIGPSLSLTLVSFLILAQILLLILESAVAIIQSLAPAKIFSYYFNNNSMMTRCNTRLSPTIEIGICWPPVGIQPFNPFQIPLLNTTILFYRNMSPSCYYKVKSLRSNSKSCFNYFFRIIFFSSSSFRICRSFFYNCRFCLWIYFFCSNWFPWASCYHWDFFFSTWQLLINKKRYMERIRQDDILIVHVYLDDVMRRIKNLSMVCMVSSMMSWGADDSFNSTSVSSGSTFQIVQAIFLLCLAKLDMVSHPVKTMEHWQFLCLLWFQAACYLIG</sequence>
<evidence type="ECO:0000256" key="6">
    <source>
        <dbReference type="ARBA" id="ARBA00022448"/>
    </source>
</evidence>
<feature type="transmembrane region" description="Helical" evidence="20">
    <location>
        <begin position="12"/>
        <end position="36"/>
    </location>
</feature>
<dbReference type="Gene3D" id="1.10.287.90">
    <property type="match status" value="1"/>
</dbReference>
<dbReference type="CDD" id="cd00310">
    <property type="entry name" value="ATP-synt_Fo_a_6"/>
    <property type="match status" value="1"/>
</dbReference>
<dbReference type="PRINTS" id="PR00123">
    <property type="entry name" value="ATPASEA"/>
</dbReference>
<dbReference type="AlphaFoldDB" id="A0A8J5MV12"/>
<dbReference type="Pfam" id="PF00510">
    <property type="entry name" value="COX3"/>
    <property type="match status" value="1"/>
</dbReference>
<dbReference type="GO" id="GO:0022900">
    <property type="term" value="P:electron transport chain"/>
    <property type="evidence" value="ECO:0007669"/>
    <property type="project" value="InterPro"/>
</dbReference>
<keyword evidence="12" id="KW-0249">Electron transport</keyword>
<evidence type="ECO:0000256" key="16">
    <source>
        <dbReference type="ARBA" id="ARBA00023310"/>
    </source>
</evidence>
<comment type="cofactor">
    <cofactor evidence="1">
        <name>Cu cation</name>
        <dbReference type="ChEBI" id="CHEBI:23378"/>
    </cofactor>
</comment>
<keyword evidence="15 20" id="KW-0472">Membrane</keyword>
<feature type="domain" description="Cytochrome oxidase subunit II transmembrane region profile" evidence="22">
    <location>
        <begin position="1"/>
        <end position="81"/>
    </location>
</feature>
<feature type="transmembrane region" description="Helical" evidence="20">
    <location>
        <begin position="166"/>
        <end position="186"/>
    </location>
</feature>
<feature type="transmembrane region" description="Helical" evidence="20">
    <location>
        <begin position="111"/>
        <end position="133"/>
    </location>
</feature>
<keyword evidence="14" id="KW-0406">Ion transport</keyword>
<dbReference type="SUPFAM" id="SSF81336">
    <property type="entry name" value="F1F0 ATP synthase subunit A"/>
    <property type="match status" value="1"/>
</dbReference>
<dbReference type="Gene3D" id="1.20.120.220">
    <property type="entry name" value="ATP synthase, F0 complex, subunit A"/>
    <property type="match status" value="1"/>
</dbReference>
<evidence type="ECO:0000256" key="3">
    <source>
        <dbReference type="ARBA" id="ARBA00006810"/>
    </source>
</evidence>
<reference evidence="23" key="1">
    <citation type="journal article" date="2021" name="Sci. Adv.">
        <title>The American lobster genome reveals insights on longevity, neural, and immune adaptations.</title>
        <authorList>
            <person name="Polinski J.M."/>
            <person name="Zimin A.V."/>
            <person name="Clark K.F."/>
            <person name="Kohn A.B."/>
            <person name="Sadowski N."/>
            <person name="Timp W."/>
            <person name="Ptitsyn A."/>
            <person name="Khanna P."/>
            <person name="Romanova D.Y."/>
            <person name="Williams P."/>
            <person name="Greenwood S.J."/>
            <person name="Moroz L.L."/>
            <person name="Walt D.R."/>
            <person name="Bodnar A.G."/>
        </authorList>
    </citation>
    <scope>NUCLEOTIDE SEQUENCE</scope>
    <source>
        <strain evidence="23">GMGI-L3</strain>
    </source>
</reference>
<dbReference type="NCBIfam" id="TIGR01131">
    <property type="entry name" value="ATP_synt_6_or_A"/>
    <property type="match status" value="1"/>
</dbReference>
<evidence type="ECO:0000256" key="8">
    <source>
        <dbReference type="ARBA" id="ARBA00022660"/>
    </source>
</evidence>
<evidence type="ECO:0000256" key="15">
    <source>
        <dbReference type="ARBA" id="ARBA00023136"/>
    </source>
</evidence>
<keyword evidence="7" id="KW-0138">CF(0)</keyword>
<dbReference type="GO" id="GO:0005507">
    <property type="term" value="F:copper ion binding"/>
    <property type="evidence" value="ECO:0007669"/>
    <property type="project" value="InterPro"/>
</dbReference>
<dbReference type="GO" id="GO:0045259">
    <property type="term" value="C:proton-transporting ATP synthase complex"/>
    <property type="evidence" value="ECO:0007669"/>
    <property type="project" value="UniProtKB-KW"/>
</dbReference>
<keyword evidence="10" id="KW-0375">Hydrogen ion transport</keyword>
<dbReference type="InterPro" id="IPR035908">
    <property type="entry name" value="F0_ATP_A_sf"/>
</dbReference>
<evidence type="ECO:0000256" key="9">
    <source>
        <dbReference type="ARBA" id="ARBA00022692"/>
    </source>
</evidence>
<evidence type="ECO:0000256" key="2">
    <source>
        <dbReference type="ARBA" id="ARBA00004141"/>
    </source>
</evidence>
<evidence type="ECO:0000256" key="11">
    <source>
        <dbReference type="ARBA" id="ARBA00022842"/>
    </source>
</evidence>
<evidence type="ECO:0000256" key="10">
    <source>
        <dbReference type="ARBA" id="ARBA00022781"/>
    </source>
</evidence>
<protein>
    <recommendedName>
        <fullName evidence="5">Cytochrome c oxidase subunit 2</fullName>
    </recommendedName>
    <alternativeName>
        <fullName evidence="17">Cytochrome c oxidase polypeptide II</fullName>
    </alternativeName>
    <alternativeName>
        <fullName evidence="18">F-ATPase protein 6</fullName>
    </alternativeName>
</protein>
<dbReference type="SUPFAM" id="SSF49503">
    <property type="entry name" value="Cupredoxins"/>
    <property type="match status" value="1"/>
</dbReference>
<evidence type="ECO:0000256" key="13">
    <source>
        <dbReference type="ARBA" id="ARBA00022989"/>
    </source>
</evidence>
<dbReference type="PROSITE" id="PS50857">
    <property type="entry name" value="COX2_CUA"/>
    <property type="match status" value="1"/>
</dbReference>
<keyword evidence="11" id="KW-0460">Magnesium</keyword>
<comment type="subcellular location">
    <subcellularLocation>
        <location evidence="2">Membrane</location>
        <topology evidence="2">Multi-pass membrane protein</topology>
    </subcellularLocation>
</comment>
<dbReference type="EMBL" id="JAHLQT010024847">
    <property type="protein sequence ID" value="KAG7165023.1"/>
    <property type="molecule type" value="Genomic_DNA"/>
</dbReference>
<evidence type="ECO:0000256" key="12">
    <source>
        <dbReference type="ARBA" id="ARBA00022982"/>
    </source>
</evidence>
<comment type="similarity">
    <text evidence="4">Belongs to the cytochrome c oxidase subunit 2 family.</text>
</comment>
<accession>A0A8J5MV12</accession>
<dbReference type="PROSITE" id="PS00449">
    <property type="entry name" value="ATPASE_A"/>
    <property type="match status" value="1"/>
</dbReference>
<dbReference type="GO" id="GO:0046933">
    <property type="term" value="F:proton-transporting ATP synthase activity, rotational mechanism"/>
    <property type="evidence" value="ECO:0007669"/>
    <property type="project" value="TreeGrafter"/>
</dbReference>
<feature type="transmembrane region" description="Helical" evidence="20">
    <location>
        <begin position="198"/>
        <end position="219"/>
    </location>
</feature>
<dbReference type="InterPro" id="IPR002429">
    <property type="entry name" value="CcO_II-like_C"/>
</dbReference>
<feature type="transmembrane region" description="Helical" evidence="20">
    <location>
        <begin position="357"/>
        <end position="386"/>
    </location>
</feature>
<evidence type="ECO:0000259" key="22">
    <source>
        <dbReference type="PROSITE" id="PS50999"/>
    </source>
</evidence>
<keyword evidence="24" id="KW-1185">Reference proteome</keyword>
<dbReference type="InterPro" id="IPR023011">
    <property type="entry name" value="ATP_synth_F0_asu_AS"/>
</dbReference>
<feature type="transmembrane region" description="Helical" evidence="20">
    <location>
        <begin position="225"/>
        <end position="248"/>
    </location>
</feature>
<comment type="catalytic activity">
    <reaction evidence="19">
        <text>4 Fe(II)-[cytochrome c] + O2 + 8 H(+)(in) = 4 Fe(III)-[cytochrome c] + 2 H2O + 4 H(+)(out)</text>
        <dbReference type="Rhea" id="RHEA:11436"/>
        <dbReference type="Rhea" id="RHEA-COMP:10350"/>
        <dbReference type="Rhea" id="RHEA-COMP:14399"/>
        <dbReference type="ChEBI" id="CHEBI:15377"/>
        <dbReference type="ChEBI" id="CHEBI:15378"/>
        <dbReference type="ChEBI" id="CHEBI:15379"/>
        <dbReference type="ChEBI" id="CHEBI:29033"/>
        <dbReference type="ChEBI" id="CHEBI:29034"/>
        <dbReference type="EC" id="7.1.1.9"/>
    </reaction>
    <physiologicalReaction direction="left-to-right" evidence="19">
        <dbReference type="Rhea" id="RHEA:11437"/>
    </physiologicalReaction>
</comment>
<dbReference type="InterPro" id="IPR000298">
    <property type="entry name" value="Cyt_c_oxidase-like_su3"/>
</dbReference>
<evidence type="ECO:0000256" key="1">
    <source>
        <dbReference type="ARBA" id="ARBA00001935"/>
    </source>
</evidence>
<dbReference type="SUPFAM" id="SSF81464">
    <property type="entry name" value="Cytochrome c oxidase subunit II-like, transmembrane region"/>
    <property type="match status" value="1"/>
</dbReference>
<evidence type="ECO:0000313" key="23">
    <source>
        <dbReference type="EMBL" id="KAG7165023.1"/>
    </source>
</evidence>
<evidence type="ECO:0000256" key="20">
    <source>
        <dbReference type="SAM" id="Phobius"/>
    </source>
</evidence>
<comment type="similarity">
    <text evidence="3">Belongs to the ATPase A chain family.</text>
</comment>
<dbReference type="GO" id="GO:0005743">
    <property type="term" value="C:mitochondrial inner membrane"/>
    <property type="evidence" value="ECO:0007669"/>
    <property type="project" value="UniProtKB-SubCell"/>
</dbReference>
<dbReference type="GO" id="GO:0004129">
    <property type="term" value="F:cytochrome-c oxidase activity"/>
    <property type="evidence" value="ECO:0007669"/>
    <property type="project" value="UniProtKB-EC"/>
</dbReference>